<gene>
    <name evidence="3" type="ORF">ACFSB2_21820</name>
</gene>
<dbReference type="Proteomes" id="UP001597079">
    <property type="component" value="Unassembled WGS sequence"/>
</dbReference>
<feature type="coiled-coil region" evidence="2">
    <location>
        <begin position="46"/>
        <end position="80"/>
    </location>
</feature>
<evidence type="ECO:0000256" key="2">
    <source>
        <dbReference type="SAM" id="Coils"/>
    </source>
</evidence>
<name>A0ABW4JP26_9BACL</name>
<dbReference type="EMBL" id="JBHUCX010000092">
    <property type="protein sequence ID" value="MFD1677315.1"/>
    <property type="molecule type" value="Genomic_DNA"/>
</dbReference>
<accession>A0ABW4JP26</accession>
<dbReference type="Gene3D" id="3.30.70.1880">
    <property type="entry name" value="Protein of unknown function DUF881"/>
    <property type="match status" value="1"/>
</dbReference>
<reference evidence="4" key="1">
    <citation type="journal article" date="2019" name="Int. J. Syst. Evol. Microbiol.">
        <title>The Global Catalogue of Microorganisms (GCM) 10K type strain sequencing project: providing services to taxonomists for standard genome sequencing and annotation.</title>
        <authorList>
            <consortium name="The Broad Institute Genomics Platform"/>
            <consortium name="The Broad Institute Genome Sequencing Center for Infectious Disease"/>
            <person name="Wu L."/>
            <person name="Ma J."/>
        </authorList>
    </citation>
    <scope>NUCLEOTIDE SEQUENCE [LARGE SCALE GENOMIC DNA]</scope>
    <source>
        <strain evidence="4">CGMCC 1.12286</strain>
    </source>
</reference>
<dbReference type="PANTHER" id="PTHR37313">
    <property type="entry name" value="UPF0749 PROTEIN RV1825"/>
    <property type="match status" value="1"/>
</dbReference>
<dbReference type="RefSeq" id="WP_377945221.1">
    <property type="nucleotide sequence ID" value="NZ_JBHUCX010000092.1"/>
</dbReference>
<dbReference type="PANTHER" id="PTHR37313:SF2">
    <property type="entry name" value="UPF0749 PROTEIN YLXX"/>
    <property type="match status" value="1"/>
</dbReference>
<dbReference type="InterPro" id="IPR010273">
    <property type="entry name" value="DUF881"/>
</dbReference>
<evidence type="ECO:0000256" key="1">
    <source>
        <dbReference type="ARBA" id="ARBA00009108"/>
    </source>
</evidence>
<protein>
    <submittedName>
        <fullName evidence="3">DUF881 domain-containing protein</fullName>
    </submittedName>
</protein>
<organism evidence="3 4">
    <name type="scientific">Alicyclobacillus fodiniaquatilis</name>
    <dbReference type="NCBI Taxonomy" id="1661150"/>
    <lineage>
        <taxon>Bacteria</taxon>
        <taxon>Bacillati</taxon>
        <taxon>Bacillota</taxon>
        <taxon>Bacilli</taxon>
        <taxon>Bacillales</taxon>
        <taxon>Alicyclobacillaceae</taxon>
        <taxon>Alicyclobacillus</taxon>
    </lineage>
</organism>
<keyword evidence="2" id="KW-0175">Coiled coil</keyword>
<evidence type="ECO:0000313" key="4">
    <source>
        <dbReference type="Proteomes" id="UP001597079"/>
    </source>
</evidence>
<evidence type="ECO:0000313" key="3">
    <source>
        <dbReference type="EMBL" id="MFD1677315.1"/>
    </source>
</evidence>
<dbReference type="Pfam" id="PF05949">
    <property type="entry name" value="DUF881"/>
    <property type="match status" value="1"/>
</dbReference>
<comment type="caution">
    <text evidence="3">The sequence shown here is derived from an EMBL/GenBank/DDBJ whole genome shotgun (WGS) entry which is preliminary data.</text>
</comment>
<comment type="similarity">
    <text evidence="1">Belongs to the UPF0749 family.</text>
</comment>
<keyword evidence="4" id="KW-1185">Reference proteome</keyword>
<proteinExistence type="inferred from homology"/>
<sequence length="238" mass="25048">MNTRAKLTLSLTVVSIVLGFMVSLGYRQAELSAKLGSVELGGSAVNRQLTQQLSNIKASNQAAEQQLAEVMSQISDFEQKSTGSDDQLKILQTKLSDERILAGVTPVHGPGVVVTLMDGGTSATNVEQELTHDWNIRSVVNELFTAGAEAVSINDYRVVATSAVECQGPVVSVNGHRLGAPFEIQAIGSPTTLKSALSITGGILDALRQQGVQVSTPQTKSDIEMPAYTDPLQAAGGN</sequence>